<evidence type="ECO:0000313" key="2">
    <source>
        <dbReference type="Proteomes" id="UP000013523"/>
    </source>
</evidence>
<gene>
    <name evidence="1" type="ORF">Clopa_4620</name>
</gene>
<evidence type="ECO:0008006" key="3">
    <source>
        <dbReference type="Google" id="ProtNLM"/>
    </source>
</evidence>
<dbReference type="InterPro" id="IPR016621">
    <property type="entry name" value="UCP014543"/>
</dbReference>
<dbReference type="Pfam" id="PF12646">
    <property type="entry name" value="DUF3783"/>
    <property type="match status" value="1"/>
</dbReference>
<dbReference type="AlphaFoldDB" id="R4K803"/>
<name>R4K803_CLOPA</name>
<proteinExistence type="predicted"/>
<dbReference type="PIRSF" id="PIRSF014543">
    <property type="entry name" value="UCP014543"/>
    <property type="match status" value="1"/>
</dbReference>
<dbReference type="OrthoDB" id="2053609at2"/>
<dbReference type="HOGENOM" id="CLU_151178_0_0_9"/>
<reference evidence="1 2" key="1">
    <citation type="submission" date="2012-01" db="EMBL/GenBank/DDBJ databases">
        <title>Complete sequence of chromosome of Clostridium pasteurianum BC1.</title>
        <authorList>
            <consortium name="US DOE Joint Genome Institute"/>
            <person name="Lucas S."/>
            <person name="Han J."/>
            <person name="Lapidus A."/>
            <person name="Cheng J.-F."/>
            <person name="Goodwin L."/>
            <person name="Pitluck S."/>
            <person name="Peters L."/>
            <person name="Mikhailova N."/>
            <person name="Teshima H."/>
            <person name="Detter J.C."/>
            <person name="Han C."/>
            <person name="Tapia R."/>
            <person name="Land M."/>
            <person name="Hauser L."/>
            <person name="Kyrpides N."/>
            <person name="Ivanova N."/>
            <person name="Pagani I."/>
            <person name="Dunn J."/>
            <person name="Taghavi S."/>
            <person name="Francis A."/>
            <person name="van der Lelie D."/>
            <person name="Woyke T."/>
        </authorList>
    </citation>
    <scope>NUCLEOTIDE SEQUENCE [LARGE SCALE GENOMIC DNA]</scope>
    <source>
        <strain evidence="1 2">BC1</strain>
    </source>
</reference>
<dbReference type="KEGG" id="cpas:Clopa_4620"/>
<protein>
    <recommendedName>
        <fullName evidence="3">DUF3783 domain-containing protein</fullName>
    </recommendedName>
</protein>
<sequence length="126" mass="14690">MTLNNDKLILIYGFNQEEIVNIGELVLSNKLVKFKVIDRHMGKMKIESIIQGLILPVAHGIVSNEKVVLFNNLDDEELEKTIKVFRNSVDRKTIFAVVTPTSIKWTFDDLLEHLVEERKWAERRKK</sequence>
<dbReference type="EMBL" id="CP003261">
    <property type="protein sequence ID" value="AGK99312.1"/>
    <property type="molecule type" value="Genomic_DNA"/>
</dbReference>
<keyword evidence="2" id="KW-1185">Reference proteome</keyword>
<dbReference type="RefSeq" id="WP_015617581.1">
    <property type="nucleotide sequence ID" value="NC_021182.1"/>
</dbReference>
<dbReference type="STRING" id="86416.Clopa_4620"/>
<dbReference type="Proteomes" id="UP000013523">
    <property type="component" value="Chromosome"/>
</dbReference>
<evidence type="ECO:0000313" key="1">
    <source>
        <dbReference type="EMBL" id="AGK99312.1"/>
    </source>
</evidence>
<dbReference type="PATRIC" id="fig|86416.3.peg.4610"/>
<organism evidence="1 2">
    <name type="scientific">Clostridium pasteurianum BC1</name>
    <dbReference type="NCBI Taxonomy" id="86416"/>
    <lineage>
        <taxon>Bacteria</taxon>
        <taxon>Bacillati</taxon>
        <taxon>Bacillota</taxon>
        <taxon>Clostridia</taxon>
        <taxon>Eubacteriales</taxon>
        <taxon>Clostridiaceae</taxon>
        <taxon>Clostridium</taxon>
    </lineage>
</organism>
<dbReference type="eggNOG" id="ENOG5033FFM">
    <property type="taxonomic scope" value="Bacteria"/>
</dbReference>
<accession>R4K803</accession>